<dbReference type="Gene3D" id="2.60.40.10">
    <property type="entry name" value="Immunoglobulins"/>
    <property type="match status" value="2"/>
</dbReference>
<reference evidence="3" key="2">
    <citation type="submission" date="2013-06" db="EMBL/GenBank/DDBJ databases">
        <title>Draft genome sequence of Clostridium hylemonae (DSM 15053).</title>
        <authorList>
            <person name="Sudarsanam P."/>
            <person name="Ley R."/>
            <person name="Guruge J."/>
            <person name="Turnbaugh P.J."/>
            <person name="Mahowald M."/>
            <person name="Liep D."/>
            <person name="Gordon J."/>
        </authorList>
    </citation>
    <scope>NUCLEOTIDE SEQUENCE</scope>
    <source>
        <strain evidence="3">DSM 15053</strain>
    </source>
</reference>
<evidence type="ECO:0000313" key="4">
    <source>
        <dbReference type="Proteomes" id="UP000004893"/>
    </source>
</evidence>
<evidence type="ECO:0000313" key="3">
    <source>
        <dbReference type="EMBL" id="EEG74294.1"/>
    </source>
</evidence>
<dbReference type="STRING" id="553973.CLOHYLEM_05552"/>
<accession>C0C0F7</accession>
<gene>
    <name evidence="3" type="ORF">CLOHYLEM_05552</name>
</gene>
<feature type="region of interest" description="Disordered" evidence="1">
    <location>
        <begin position="112"/>
        <end position="153"/>
    </location>
</feature>
<protein>
    <recommendedName>
        <fullName evidence="2">Pesticidal crystal protein Cry22Aa Ig-like domain-containing protein</fullName>
    </recommendedName>
</protein>
<proteinExistence type="predicted"/>
<dbReference type="eggNOG" id="ENOG5032WQX">
    <property type="taxonomic scope" value="Bacteria"/>
</dbReference>
<organism evidence="3 4">
    <name type="scientific">[Clostridium] hylemonae DSM 15053</name>
    <dbReference type="NCBI Taxonomy" id="553973"/>
    <lineage>
        <taxon>Bacteria</taxon>
        <taxon>Bacillati</taxon>
        <taxon>Bacillota</taxon>
        <taxon>Clostridia</taxon>
        <taxon>Lachnospirales</taxon>
        <taxon>Lachnospiraceae</taxon>
    </lineage>
</organism>
<comment type="caution">
    <text evidence="3">The sequence shown here is derived from an EMBL/GenBank/DDBJ whole genome shotgun (WGS) entry which is preliminary data.</text>
</comment>
<dbReference type="InterPro" id="IPR013783">
    <property type="entry name" value="Ig-like_fold"/>
</dbReference>
<dbReference type="HOGENOM" id="CLU_088506_0_0_9"/>
<dbReference type="RefSeq" id="WP_006442896.1">
    <property type="nucleotide sequence ID" value="NZ_GG657759.1"/>
</dbReference>
<dbReference type="Proteomes" id="UP000004893">
    <property type="component" value="Unassembled WGS sequence"/>
</dbReference>
<dbReference type="Pfam" id="PF16403">
    <property type="entry name" value="Bact_surface_Ig-like"/>
    <property type="match status" value="1"/>
</dbReference>
<evidence type="ECO:0000256" key="1">
    <source>
        <dbReference type="SAM" id="MobiDB-lite"/>
    </source>
</evidence>
<evidence type="ECO:0000259" key="2">
    <source>
        <dbReference type="Pfam" id="PF16403"/>
    </source>
</evidence>
<dbReference type="AlphaFoldDB" id="C0C0F7"/>
<reference evidence="3" key="1">
    <citation type="submission" date="2009-02" db="EMBL/GenBank/DDBJ databases">
        <authorList>
            <person name="Fulton L."/>
            <person name="Clifton S."/>
            <person name="Fulton B."/>
            <person name="Xu J."/>
            <person name="Minx P."/>
            <person name="Pepin K.H."/>
            <person name="Johnson M."/>
            <person name="Bhonagiri V."/>
            <person name="Nash W.E."/>
            <person name="Mardis E.R."/>
            <person name="Wilson R.K."/>
        </authorList>
    </citation>
    <scope>NUCLEOTIDE SEQUENCE [LARGE SCALE GENOMIC DNA]</scope>
    <source>
        <strain evidence="3">DSM 15053</strain>
    </source>
</reference>
<feature type="domain" description="Pesticidal crystal protein Cry22Aa Ig-like" evidence="2">
    <location>
        <begin position="167"/>
        <end position="226"/>
    </location>
</feature>
<name>C0C0F7_9FIRM</name>
<sequence>MKERLLALALAAGSAVLALVSFFLYAGHDDKPPEIVVKEMEISYTEGDDYSGLLKGVSAEDDRDGDLSDAVFVYKIVPLENGKAVVYYGVMDSNRNVGTAVRKVKFATGIQAGAPDESSDMPDEKTEGKKDGEDHTPGDKDEASDSEELKPDGVRPVIALNADNAQIKAGGVFDALSYVKGVADDKDDQNTLYRHIHVDGQYDINTAGTYELRFYVSDSEGNTSDVKTFSLTVQ</sequence>
<keyword evidence="4" id="KW-1185">Reference proteome</keyword>
<feature type="compositionally biased region" description="Basic and acidic residues" evidence="1">
    <location>
        <begin position="122"/>
        <end position="153"/>
    </location>
</feature>
<dbReference type="EMBL" id="ABYI02000020">
    <property type="protein sequence ID" value="EEG74294.1"/>
    <property type="molecule type" value="Genomic_DNA"/>
</dbReference>
<dbReference type="InterPro" id="IPR032179">
    <property type="entry name" value="Cry22Aa_Ig-like"/>
</dbReference>